<gene>
    <name evidence="1" type="ORF">METZ01_LOCUS273753</name>
</gene>
<accession>A0A382K9M2</accession>
<reference evidence="1" key="1">
    <citation type="submission" date="2018-05" db="EMBL/GenBank/DDBJ databases">
        <authorList>
            <person name="Lanie J.A."/>
            <person name="Ng W.-L."/>
            <person name="Kazmierczak K.M."/>
            <person name="Andrzejewski T.M."/>
            <person name="Davidsen T.M."/>
            <person name="Wayne K.J."/>
            <person name="Tettelin H."/>
            <person name="Glass J.I."/>
            <person name="Rusch D."/>
            <person name="Podicherti R."/>
            <person name="Tsui H.-C.T."/>
            <person name="Winkler M.E."/>
        </authorList>
    </citation>
    <scope>NUCLEOTIDE SEQUENCE</scope>
</reference>
<evidence type="ECO:0000313" key="1">
    <source>
        <dbReference type="EMBL" id="SVC20899.1"/>
    </source>
</evidence>
<sequence>MSDAQDLIKQGLMKKAGETVDMKRVEQQVNWTDKQEELGKES</sequence>
<name>A0A382K9M2_9ZZZZ</name>
<dbReference type="EMBL" id="UINC01079162">
    <property type="protein sequence ID" value="SVC20899.1"/>
    <property type="molecule type" value="Genomic_DNA"/>
</dbReference>
<protein>
    <submittedName>
        <fullName evidence="1">Uncharacterized protein</fullName>
    </submittedName>
</protein>
<dbReference type="AlphaFoldDB" id="A0A382K9M2"/>
<organism evidence="1">
    <name type="scientific">marine metagenome</name>
    <dbReference type="NCBI Taxonomy" id="408172"/>
    <lineage>
        <taxon>unclassified sequences</taxon>
        <taxon>metagenomes</taxon>
        <taxon>ecological metagenomes</taxon>
    </lineage>
</organism>
<proteinExistence type="predicted"/>